<keyword evidence="2" id="KW-0812">Transmembrane</keyword>
<reference evidence="3" key="1">
    <citation type="submission" date="2014-12" db="EMBL/GenBank/DDBJ databases">
        <title>Full genome characterization of Soybean yellow mottle mosaic virus.</title>
        <authorList>
            <person name="Sandra N."/>
            <person name="Mandal B."/>
            <person name="Jain R.K."/>
        </authorList>
    </citation>
    <scope>NUCLEOTIDE SEQUENCE</scope>
    <source>
        <strain evidence="3">New Delhi</strain>
    </source>
</reference>
<name>A0A0R7IKF5_9TOMB</name>
<proteinExistence type="predicted"/>
<feature type="transmembrane region" description="Helical" evidence="2">
    <location>
        <begin position="76"/>
        <end position="97"/>
    </location>
</feature>
<feature type="transmembrane region" description="Helical" evidence="2">
    <location>
        <begin position="149"/>
        <end position="170"/>
    </location>
</feature>
<feature type="region of interest" description="Disordered" evidence="1">
    <location>
        <begin position="1"/>
        <end position="57"/>
    </location>
</feature>
<protein>
    <submittedName>
        <fullName evidence="3">p25 protein</fullName>
    </submittedName>
</protein>
<organism evidence="3">
    <name type="scientific">Soybean yellow mottle mosaic virus</name>
    <dbReference type="NCBI Taxonomy" id="578361"/>
    <lineage>
        <taxon>Viruses</taxon>
        <taxon>Riboviria</taxon>
        <taxon>Orthornavirae</taxon>
        <taxon>Kitrinoviricota</taxon>
        <taxon>Tolucaviricetes</taxon>
        <taxon>Tolivirales</taxon>
        <taxon>Tombusviridae</taxon>
        <taxon>Procedovirinae</taxon>
        <taxon>Gammacarmovirus</taxon>
        <taxon>Gammacarmovirus glycinis</taxon>
    </lineage>
</organism>
<feature type="transmembrane region" description="Helical" evidence="2">
    <location>
        <begin position="182"/>
        <end position="202"/>
    </location>
</feature>
<keyword evidence="2" id="KW-0472">Membrane</keyword>
<feature type="compositionally biased region" description="Basic and acidic residues" evidence="1">
    <location>
        <begin position="17"/>
        <end position="27"/>
    </location>
</feature>
<evidence type="ECO:0000313" key="3">
    <source>
        <dbReference type="EMBL" id="AKP55355.1"/>
    </source>
</evidence>
<dbReference type="EMBL" id="KP259608">
    <property type="protein sequence ID" value="AKP55355.1"/>
    <property type="molecule type" value="Genomic_RNA"/>
</dbReference>
<accession>A0A0R7IKF5</accession>
<evidence type="ECO:0000256" key="2">
    <source>
        <dbReference type="SAM" id="Phobius"/>
    </source>
</evidence>
<keyword evidence="2" id="KW-1133">Transmembrane helix</keyword>
<evidence type="ECO:0000256" key="1">
    <source>
        <dbReference type="SAM" id="MobiDB-lite"/>
    </source>
</evidence>
<sequence>MEQCSPSPNSPRRRRLREGDHSPRTSESDSMQPTDAPLKRCQPLQESPQGESLPPFPPMCPMEFRTTLYDKTNRSYSILSFGELLCLIALSPLLISLGHSTQVILQHSIGYSRSPRDMTCIDSLIVRSSTLPGVRLPLQDRLYWRMTQMLVMLILTMSPISSIWLALSLVRSFLPFGLSRTLSSSTVMCVTTPLVILSWLMLAKYLSHRMASNHQPLPSPSVR</sequence>